<evidence type="ECO:0000313" key="2">
    <source>
        <dbReference type="EMBL" id="CDH57164.1"/>
    </source>
</evidence>
<sequence length="67" mass="7495">MDTKFIDRNMAQEEGDIHSHNSHQSTSSTSALHNNNNQRKDSDDEAESTNTEKNISGKLLAHISGWL</sequence>
<feature type="region of interest" description="Disordered" evidence="1">
    <location>
        <begin position="1"/>
        <end position="67"/>
    </location>
</feature>
<protein>
    <submittedName>
        <fullName evidence="2">Uncharacterized protein</fullName>
    </submittedName>
</protein>
<dbReference type="AlphaFoldDB" id="A0A068S4G2"/>
<evidence type="ECO:0000313" key="3">
    <source>
        <dbReference type="Proteomes" id="UP000027586"/>
    </source>
</evidence>
<feature type="compositionally biased region" description="Basic and acidic residues" evidence="1">
    <location>
        <begin position="1"/>
        <end position="19"/>
    </location>
</feature>
<gene>
    <name evidence="2" type="ORF">LCOR_08139.1</name>
</gene>
<organism evidence="2 3">
    <name type="scientific">Lichtheimia corymbifera JMRC:FSU:9682</name>
    <dbReference type="NCBI Taxonomy" id="1263082"/>
    <lineage>
        <taxon>Eukaryota</taxon>
        <taxon>Fungi</taxon>
        <taxon>Fungi incertae sedis</taxon>
        <taxon>Mucoromycota</taxon>
        <taxon>Mucoromycotina</taxon>
        <taxon>Mucoromycetes</taxon>
        <taxon>Mucorales</taxon>
        <taxon>Lichtheimiaceae</taxon>
        <taxon>Lichtheimia</taxon>
    </lineage>
</organism>
<dbReference type="Proteomes" id="UP000027586">
    <property type="component" value="Unassembled WGS sequence"/>
</dbReference>
<reference evidence="2" key="1">
    <citation type="submission" date="2013-08" db="EMBL/GenBank/DDBJ databases">
        <title>Gene expansion shapes genome architecture in the human pathogen Lichtheimia corymbifera: an evolutionary genomics analysis in the ancient terrestrial Mucorales (Mucoromycotina).</title>
        <authorList>
            <person name="Schwartze V.U."/>
            <person name="Winter S."/>
            <person name="Shelest E."/>
            <person name="Marcet-Houben M."/>
            <person name="Horn F."/>
            <person name="Wehner S."/>
            <person name="Hoffmann K."/>
            <person name="Riege K."/>
            <person name="Sammeth M."/>
            <person name="Nowrousian M."/>
            <person name="Valiante V."/>
            <person name="Linde J."/>
            <person name="Jacobsen I.D."/>
            <person name="Marz M."/>
            <person name="Brakhage A.A."/>
            <person name="Gabaldon T."/>
            <person name="Bocker S."/>
            <person name="Voigt K."/>
        </authorList>
    </citation>
    <scope>NUCLEOTIDE SEQUENCE [LARGE SCALE GENOMIC DNA]</scope>
    <source>
        <strain evidence="2">FSU 9682</strain>
    </source>
</reference>
<comment type="caution">
    <text evidence="2">The sequence shown here is derived from an EMBL/GenBank/DDBJ whole genome shotgun (WGS) entry which is preliminary data.</text>
</comment>
<keyword evidence="3" id="KW-1185">Reference proteome</keyword>
<proteinExistence type="predicted"/>
<dbReference type="EMBL" id="CBTN010000044">
    <property type="protein sequence ID" value="CDH57164.1"/>
    <property type="molecule type" value="Genomic_DNA"/>
</dbReference>
<evidence type="ECO:0000256" key="1">
    <source>
        <dbReference type="SAM" id="MobiDB-lite"/>
    </source>
</evidence>
<name>A0A068S4G2_9FUNG</name>
<accession>A0A068S4G2</accession>
<dbReference type="VEuPathDB" id="FungiDB:LCOR_08139.1"/>